<evidence type="ECO:0000313" key="2">
    <source>
        <dbReference type="Proteomes" id="UP001500968"/>
    </source>
</evidence>
<sequence>MAVQRTINEEAFSFYKYKDTDETHIFKGRFIPTGCTATQNSICNKLNRNSDDAVRIITCLNENEARTRAAQIGRGVCGICVSNLYTTYEK</sequence>
<dbReference type="RefSeq" id="WP_324692186.1">
    <property type="nucleotide sequence ID" value="NZ_BAABCR010000012.1"/>
</dbReference>
<comment type="caution">
    <text evidence="1">The sequence shown here is derived from an EMBL/GenBank/DDBJ whole genome shotgun (WGS) entry which is preliminary data.</text>
</comment>
<reference evidence="2" key="1">
    <citation type="journal article" date="2019" name="Int. J. Syst. Evol. Microbiol.">
        <title>The Global Catalogue of Microorganisms (GCM) 10K type strain sequencing project: providing services to taxonomists for standard genome sequencing and annotation.</title>
        <authorList>
            <consortium name="The Broad Institute Genomics Platform"/>
            <consortium name="The Broad Institute Genome Sequencing Center for Infectious Disease"/>
            <person name="Wu L."/>
            <person name="Ma J."/>
        </authorList>
    </citation>
    <scope>NUCLEOTIDE SEQUENCE [LARGE SCALE GENOMIC DNA]</scope>
    <source>
        <strain evidence="2">JCM 17064</strain>
    </source>
</reference>
<evidence type="ECO:0008006" key="3">
    <source>
        <dbReference type="Google" id="ProtNLM"/>
    </source>
</evidence>
<evidence type="ECO:0000313" key="1">
    <source>
        <dbReference type="EMBL" id="GAA4026911.1"/>
    </source>
</evidence>
<organism evidence="1 2">
    <name type="scientific">Flavobacterium cheonhonense</name>
    <dbReference type="NCBI Taxonomy" id="706185"/>
    <lineage>
        <taxon>Bacteria</taxon>
        <taxon>Pseudomonadati</taxon>
        <taxon>Bacteroidota</taxon>
        <taxon>Flavobacteriia</taxon>
        <taxon>Flavobacteriales</taxon>
        <taxon>Flavobacteriaceae</taxon>
        <taxon>Flavobacterium</taxon>
    </lineage>
</organism>
<protein>
    <recommendedName>
        <fullName evidence="3">BFD-like [2Fe-2S]-binding domain-containing protein</fullName>
    </recommendedName>
</protein>
<gene>
    <name evidence="1" type="ORF">GCM10022386_07850</name>
</gene>
<dbReference type="EMBL" id="BAABCR010000012">
    <property type="protein sequence ID" value="GAA4026911.1"/>
    <property type="molecule type" value="Genomic_DNA"/>
</dbReference>
<keyword evidence="2" id="KW-1185">Reference proteome</keyword>
<name>A0ABP7TIP3_9FLAO</name>
<accession>A0ABP7TIP3</accession>
<dbReference type="Proteomes" id="UP001500968">
    <property type="component" value="Unassembled WGS sequence"/>
</dbReference>
<proteinExistence type="predicted"/>